<comment type="caution">
    <text evidence="6">The sequence shown here is derived from an EMBL/GenBank/DDBJ whole genome shotgun (WGS) entry which is preliminary data.</text>
</comment>
<dbReference type="InterPro" id="IPR003439">
    <property type="entry name" value="ABC_transporter-like_ATP-bd"/>
</dbReference>
<comment type="similarity">
    <text evidence="1">Belongs to the ABC transporter superfamily.</text>
</comment>
<evidence type="ECO:0000256" key="4">
    <source>
        <dbReference type="ARBA" id="ARBA00022840"/>
    </source>
</evidence>
<accession>A0A494Z1Y5</accession>
<evidence type="ECO:0000256" key="2">
    <source>
        <dbReference type="ARBA" id="ARBA00022448"/>
    </source>
</evidence>
<dbReference type="GO" id="GO:0016887">
    <property type="term" value="F:ATP hydrolysis activity"/>
    <property type="evidence" value="ECO:0007669"/>
    <property type="project" value="InterPro"/>
</dbReference>
<keyword evidence="7" id="KW-1185">Reference proteome</keyword>
<keyword evidence="3" id="KW-0547">Nucleotide-binding</keyword>
<protein>
    <submittedName>
        <fullName evidence="6">ATP-binding cassette domain-containing protein</fullName>
    </submittedName>
</protein>
<keyword evidence="2" id="KW-0813">Transport</keyword>
<dbReference type="GO" id="GO:0005524">
    <property type="term" value="F:ATP binding"/>
    <property type="evidence" value="ECO:0007669"/>
    <property type="project" value="UniProtKB-KW"/>
</dbReference>
<evidence type="ECO:0000259" key="5">
    <source>
        <dbReference type="PROSITE" id="PS50893"/>
    </source>
</evidence>
<keyword evidence="4 6" id="KW-0067">ATP-binding</keyword>
<evidence type="ECO:0000313" key="7">
    <source>
        <dbReference type="Proteomes" id="UP000281813"/>
    </source>
</evidence>
<name>A0A494Z1Y5_9BACI</name>
<evidence type="ECO:0000313" key="6">
    <source>
        <dbReference type="EMBL" id="RKQ16540.1"/>
    </source>
</evidence>
<proteinExistence type="inferred from homology"/>
<dbReference type="Proteomes" id="UP000281813">
    <property type="component" value="Unassembled WGS sequence"/>
</dbReference>
<dbReference type="GO" id="GO:0042626">
    <property type="term" value="F:ATPase-coupled transmembrane transporter activity"/>
    <property type="evidence" value="ECO:0007669"/>
    <property type="project" value="TreeGrafter"/>
</dbReference>
<dbReference type="SUPFAM" id="SSF52540">
    <property type="entry name" value="P-loop containing nucleoside triphosphate hydrolases"/>
    <property type="match status" value="1"/>
</dbReference>
<evidence type="ECO:0000256" key="3">
    <source>
        <dbReference type="ARBA" id="ARBA00022741"/>
    </source>
</evidence>
<dbReference type="PANTHER" id="PTHR43553">
    <property type="entry name" value="HEAVY METAL TRANSPORTER"/>
    <property type="match status" value="1"/>
</dbReference>
<gene>
    <name evidence="6" type="ORF">D8M05_06580</name>
</gene>
<dbReference type="Gene3D" id="3.40.50.300">
    <property type="entry name" value="P-loop containing nucleotide triphosphate hydrolases"/>
    <property type="match status" value="1"/>
</dbReference>
<dbReference type="InterPro" id="IPR003593">
    <property type="entry name" value="AAA+_ATPase"/>
</dbReference>
<reference evidence="6 7" key="1">
    <citation type="journal article" date="2015" name="Antonie Van Leeuwenhoek">
        <title>Oceanobacillus bengalensis sp. nov., a bacterium isolated from seawater of the Bay of Bengal.</title>
        <authorList>
            <person name="Yongchang O."/>
            <person name="Xiang W."/>
            <person name="Wang G."/>
        </authorList>
    </citation>
    <scope>NUCLEOTIDE SEQUENCE [LARGE SCALE GENOMIC DNA]</scope>
    <source>
        <strain evidence="6 7">MCCC 1K00260</strain>
    </source>
</reference>
<dbReference type="InterPro" id="IPR027417">
    <property type="entry name" value="P-loop_NTPase"/>
</dbReference>
<dbReference type="GO" id="GO:0043190">
    <property type="term" value="C:ATP-binding cassette (ABC) transporter complex"/>
    <property type="evidence" value="ECO:0007669"/>
    <property type="project" value="TreeGrafter"/>
</dbReference>
<dbReference type="PROSITE" id="PS50893">
    <property type="entry name" value="ABC_TRANSPORTER_2"/>
    <property type="match status" value="1"/>
</dbReference>
<sequence>MNHGEIELNNLSIRLKDKIIFKNLNHIFNRTTLNFIVGENGSGKSTLIKALNRIIKVDNGSIFVDGKDINDISVEWLREKVSINFQQNQFISNLIKDHLKFNTDFDSKNYSKAMSKIRKYINSSIGDVSLITELSGGKRQLISLYSSLCLNPDVLILDESFSNIDKQTTNFILKTLRELKSEITIIIITHDTSLINEDDNVLNLSKKIEV</sequence>
<dbReference type="Pfam" id="PF00005">
    <property type="entry name" value="ABC_tran"/>
    <property type="match status" value="1"/>
</dbReference>
<organism evidence="6 7">
    <name type="scientific">Oceanobacillus bengalensis</name>
    <dbReference type="NCBI Taxonomy" id="1435466"/>
    <lineage>
        <taxon>Bacteria</taxon>
        <taxon>Bacillati</taxon>
        <taxon>Bacillota</taxon>
        <taxon>Bacilli</taxon>
        <taxon>Bacillales</taxon>
        <taxon>Bacillaceae</taxon>
        <taxon>Oceanobacillus</taxon>
    </lineage>
</organism>
<feature type="domain" description="ABC transporter" evidence="5">
    <location>
        <begin position="6"/>
        <end position="210"/>
    </location>
</feature>
<evidence type="ECO:0000256" key="1">
    <source>
        <dbReference type="ARBA" id="ARBA00005417"/>
    </source>
</evidence>
<dbReference type="InterPro" id="IPR050095">
    <property type="entry name" value="ECF_ABC_transporter_ATP-bd"/>
</dbReference>
<dbReference type="RefSeq" id="WP_121129886.1">
    <property type="nucleotide sequence ID" value="NZ_JBHUFK010000003.1"/>
</dbReference>
<dbReference type="AlphaFoldDB" id="A0A494Z1Y5"/>
<dbReference type="EMBL" id="RBZO01000008">
    <property type="protein sequence ID" value="RKQ16540.1"/>
    <property type="molecule type" value="Genomic_DNA"/>
</dbReference>
<dbReference type="OrthoDB" id="9784332at2"/>
<dbReference type="SMART" id="SM00382">
    <property type="entry name" value="AAA"/>
    <property type="match status" value="1"/>
</dbReference>